<dbReference type="InterPro" id="IPR029063">
    <property type="entry name" value="SAM-dependent_MTases_sf"/>
</dbReference>
<dbReference type="InterPro" id="IPR041698">
    <property type="entry name" value="Methyltransf_25"/>
</dbReference>
<dbReference type="GO" id="GO:0016274">
    <property type="term" value="F:protein-arginine N-methyltransferase activity"/>
    <property type="evidence" value="ECO:0007669"/>
    <property type="project" value="InterPro"/>
</dbReference>
<evidence type="ECO:0000256" key="2">
    <source>
        <dbReference type="SAM" id="MobiDB-lite"/>
    </source>
</evidence>
<feature type="compositionally biased region" description="Low complexity" evidence="2">
    <location>
        <begin position="692"/>
        <end position="701"/>
    </location>
</feature>
<dbReference type="GO" id="GO:0042054">
    <property type="term" value="F:histone methyltransferase activity"/>
    <property type="evidence" value="ECO:0007669"/>
    <property type="project" value="TreeGrafter"/>
</dbReference>
<name>A0A0M0JHZ2_9EUKA</name>
<dbReference type="SUPFAM" id="SSF53335">
    <property type="entry name" value="S-adenosyl-L-methionine-dependent methyltransferases"/>
    <property type="match status" value="1"/>
</dbReference>
<organism evidence="4 5">
    <name type="scientific">Chrysochromulina tobinii</name>
    <dbReference type="NCBI Taxonomy" id="1460289"/>
    <lineage>
        <taxon>Eukaryota</taxon>
        <taxon>Haptista</taxon>
        <taxon>Haptophyta</taxon>
        <taxon>Prymnesiophyceae</taxon>
        <taxon>Prymnesiales</taxon>
        <taxon>Chrysochromulinaceae</taxon>
        <taxon>Chrysochromulina</taxon>
    </lineage>
</organism>
<dbReference type="Gene3D" id="3.40.50.150">
    <property type="entry name" value="Vaccinia Virus protein VP39"/>
    <property type="match status" value="1"/>
</dbReference>
<dbReference type="Pfam" id="PF13649">
    <property type="entry name" value="Methyltransf_25"/>
    <property type="match status" value="1"/>
</dbReference>
<dbReference type="AlphaFoldDB" id="A0A0M0JHZ2"/>
<comment type="caution">
    <text evidence="4">The sequence shown here is derived from an EMBL/GenBank/DDBJ whole genome shotgun (WGS) entry which is preliminary data.</text>
</comment>
<dbReference type="PANTHER" id="PTHR11006">
    <property type="entry name" value="PROTEIN ARGININE N-METHYLTRANSFERASE"/>
    <property type="match status" value="1"/>
</dbReference>
<feature type="compositionally biased region" description="Basic and acidic residues" evidence="2">
    <location>
        <begin position="654"/>
        <end position="671"/>
    </location>
</feature>
<feature type="domain" description="Methyltransferase" evidence="3">
    <location>
        <begin position="55"/>
        <end position="134"/>
    </location>
</feature>
<accession>A0A0M0JHZ2</accession>
<reference evidence="5" key="1">
    <citation type="journal article" date="2015" name="PLoS Genet.">
        <title>Genome Sequence and Transcriptome Analyses of Chrysochromulina tobin: Metabolic Tools for Enhanced Algal Fitness in the Prominent Order Prymnesiales (Haptophyceae).</title>
        <authorList>
            <person name="Hovde B.T."/>
            <person name="Deodato C.R."/>
            <person name="Hunsperger H.M."/>
            <person name="Ryken S.A."/>
            <person name="Yost W."/>
            <person name="Jha R.K."/>
            <person name="Patterson J."/>
            <person name="Monnat R.J. Jr."/>
            <person name="Barlow S.B."/>
            <person name="Starkenburg S.R."/>
            <person name="Cattolico R.A."/>
        </authorList>
    </citation>
    <scope>NUCLEOTIDE SEQUENCE</scope>
    <source>
        <strain evidence="5">CCMP291</strain>
    </source>
</reference>
<dbReference type="EMBL" id="JWZX01002920">
    <property type="protein sequence ID" value="KOO25858.1"/>
    <property type="molecule type" value="Genomic_DNA"/>
</dbReference>
<proteinExistence type="predicted"/>
<keyword evidence="1" id="KW-0949">S-adenosyl-L-methionine</keyword>
<evidence type="ECO:0000259" key="3">
    <source>
        <dbReference type="Pfam" id="PF13649"/>
    </source>
</evidence>
<gene>
    <name evidence="4" type="ORF">Ctob_005013</name>
</gene>
<dbReference type="PANTHER" id="PTHR11006:SF4">
    <property type="entry name" value="PROTEIN ARGININE N-METHYLTRANSFERASE 7"/>
    <property type="match status" value="1"/>
</dbReference>
<feature type="region of interest" description="Disordered" evidence="2">
    <location>
        <begin position="649"/>
        <end position="705"/>
    </location>
</feature>
<feature type="compositionally biased region" description="Polar residues" evidence="2">
    <location>
        <begin position="677"/>
        <end position="687"/>
    </location>
</feature>
<feature type="region of interest" description="Disordered" evidence="2">
    <location>
        <begin position="403"/>
        <end position="443"/>
    </location>
</feature>
<keyword evidence="5" id="KW-1185">Reference proteome</keyword>
<dbReference type="Proteomes" id="UP000037460">
    <property type="component" value="Unassembled WGS sequence"/>
</dbReference>
<sequence length="787" mass="84667">MSTAKRSGTYNPAEHGLAKYFLSMLDDKDRNVKYGEAIKKCIEEFETKEQRKPRVLDIGIGTGMLSSLCLLHGAAHVTGVDVNSTMVGLARASLKALDPTGKQHKVLLVRPGPSALPPEERFDMVVSEILGTLTTSESMFKYVSIYRHHLNTFGADHKVYAVPQQTTQYAALHRFSRQDLGEPLSAALEVALHLNRDAFGRFMPSNEGGLALPLYLWKSELVGGKRHAIHTESYEALPPRAEGQGADGGGGGSFVANGLERPVVYEAETLNTACDEDAFVLCVLEWSVKLWGDVKLDNTLEAYRGMPLRNALARASAWGFFIADVPSLRSGVPRRAPLTVRANRMNAAAGQGTPELVIDGHRVANVCEEPAPYVAMAADADAADRLFEALKALRSAGASAAAAPVRSSPRIGNGKRKVDEASLPGSPSKRACKSEPQRVQSEPQRVLIVNDTTAGKLPFEAAVLGFDVNVVNDDQLATEAGKRAVEALAAAAAPSSEAKPGRISWHVGRVATGGAEARKTRGAFMPSKQYDAVVLGAALLDEMRDDKHRLEHSKAIVDRWSKTRKGIPEPAQLHETDHAFDRADFYKHSLPEAFKGRRCLAGVEGALRALGEPCAQADGGAPFATNDDGLVFHGVHTVRIDRLYQALESPMEAPKAEETPVPRRETNGESRRRSRIKTSSVCASSADRSAPSDEPSAAGAADADEIRAGVRECSAKLPDGEESLAATLEAFAKLLNSDDPRGLQQVLEQSVAKLSRGARSAVARATYLGVKLRLRREAPKRPKTAAA</sequence>
<evidence type="ECO:0000313" key="5">
    <source>
        <dbReference type="Proteomes" id="UP000037460"/>
    </source>
</evidence>
<evidence type="ECO:0000256" key="1">
    <source>
        <dbReference type="ARBA" id="ARBA00022691"/>
    </source>
</evidence>
<evidence type="ECO:0000313" key="4">
    <source>
        <dbReference type="EMBL" id="KOO25858.1"/>
    </source>
</evidence>
<dbReference type="CDD" id="cd02440">
    <property type="entry name" value="AdoMet_MTases"/>
    <property type="match status" value="1"/>
</dbReference>
<protein>
    <submittedName>
        <fullName evidence="4">Arginine n</fullName>
    </submittedName>
</protein>
<dbReference type="OrthoDB" id="412876at2759"/>
<dbReference type="InterPro" id="IPR025799">
    <property type="entry name" value="Arg_MeTrfase"/>
</dbReference>